<sequence length="195" mass="21308">MHLTPSTDECARTESSGAGGAGEPRGWESPDTALNQMGTATTKRQALTGMDDTRAPADMMGTDETRWVETRRGTSPGSTRPQYGIRTPSWTNDRDPGNQTWRRVARENHTAAHKQWIPSRLPDGMATDHGSRLDLLGPDRTNPKRDGSAISFRRPSIKAMMRGPMNRAASKNSASSALSSSQRKIQTYPLSNVAN</sequence>
<accession>K0SRJ0</accession>
<reference evidence="2 3" key="1">
    <citation type="journal article" date="2012" name="Genome Biol.">
        <title>Genome and low-iron response of an oceanic diatom adapted to chronic iron limitation.</title>
        <authorList>
            <person name="Lommer M."/>
            <person name="Specht M."/>
            <person name="Roy A.S."/>
            <person name="Kraemer L."/>
            <person name="Andreson R."/>
            <person name="Gutowska M.A."/>
            <person name="Wolf J."/>
            <person name="Bergner S.V."/>
            <person name="Schilhabel M.B."/>
            <person name="Klostermeier U.C."/>
            <person name="Beiko R.G."/>
            <person name="Rosenstiel P."/>
            <person name="Hippler M."/>
            <person name="Laroche J."/>
        </authorList>
    </citation>
    <scope>NUCLEOTIDE SEQUENCE [LARGE SCALE GENOMIC DNA]</scope>
    <source>
        <strain evidence="2 3">CCMP1005</strain>
    </source>
</reference>
<feature type="compositionally biased region" description="Low complexity" evidence="1">
    <location>
        <begin position="168"/>
        <end position="181"/>
    </location>
</feature>
<organism evidence="2 3">
    <name type="scientific">Thalassiosira oceanica</name>
    <name type="common">Marine diatom</name>
    <dbReference type="NCBI Taxonomy" id="159749"/>
    <lineage>
        <taxon>Eukaryota</taxon>
        <taxon>Sar</taxon>
        <taxon>Stramenopiles</taxon>
        <taxon>Ochrophyta</taxon>
        <taxon>Bacillariophyta</taxon>
        <taxon>Coscinodiscophyceae</taxon>
        <taxon>Thalassiosirophycidae</taxon>
        <taxon>Thalassiosirales</taxon>
        <taxon>Thalassiosiraceae</taxon>
        <taxon>Thalassiosira</taxon>
    </lineage>
</organism>
<comment type="caution">
    <text evidence="2">The sequence shown here is derived from an EMBL/GenBank/DDBJ whole genome shotgun (WGS) entry which is preliminary data.</text>
</comment>
<feature type="region of interest" description="Disordered" evidence="1">
    <location>
        <begin position="119"/>
        <end position="195"/>
    </location>
</feature>
<protein>
    <submittedName>
        <fullName evidence="2">Uncharacterized protein</fullName>
    </submittedName>
</protein>
<evidence type="ECO:0000256" key="1">
    <source>
        <dbReference type="SAM" id="MobiDB-lite"/>
    </source>
</evidence>
<name>K0SRJ0_THAOC</name>
<evidence type="ECO:0000313" key="2">
    <source>
        <dbReference type="EMBL" id="EJK67594.1"/>
    </source>
</evidence>
<gene>
    <name evidence="2" type="ORF">THAOC_11352</name>
</gene>
<dbReference type="AlphaFoldDB" id="K0SRJ0"/>
<feature type="compositionally biased region" description="Polar residues" evidence="1">
    <location>
        <begin position="32"/>
        <end position="45"/>
    </location>
</feature>
<feature type="region of interest" description="Disordered" evidence="1">
    <location>
        <begin position="1"/>
        <end position="99"/>
    </location>
</feature>
<keyword evidence="3" id="KW-1185">Reference proteome</keyword>
<feature type="compositionally biased region" description="Basic and acidic residues" evidence="1">
    <location>
        <begin position="63"/>
        <end position="72"/>
    </location>
</feature>
<proteinExistence type="predicted"/>
<dbReference type="Proteomes" id="UP000266841">
    <property type="component" value="Unassembled WGS sequence"/>
</dbReference>
<evidence type="ECO:0000313" key="3">
    <source>
        <dbReference type="Proteomes" id="UP000266841"/>
    </source>
</evidence>
<feature type="compositionally biased region" description="Polar residues" evidence="1">
    <location>
        <begin position="182"/>
        <end position="195"/>
    </location>
</feature>
<dbReference type="EMBL" id="AGNL01012902">
    <property type="protein sequence ID" value="EJK67594.1"/>
    <property type="molecule type" value="Genomic_DNA"/>
</dbReference>